<dbReference type="Proteomes" id="UP001291623">
    <property type="component" value="Unassembled WGS sequence"/>
</dbReference>
<reference evidence="1" key="1">
    <citation type="submission" date="2023-12" db="EMBL/GenBank/DDBJ databases">
        <title>Genome assembly of Anisodus tanguticus.</title>
        <authorList>
            <person name="Wang Y.-J."/>
        </authorList>
    </citation>
    <scope>NUCLEOTIDE SEQUENCE</scope>
    <source>
        <strain evidence="1">KB-2021</strain>
        <tissue evidence="1">Leaf</tissue>
    </source>
</reference>
<protein>
    <submittedName>
        <fullName evidence="1">Uncharacterized protein</fullName>
    </submittedName>
</protein>
<organism evidence="1 2">
    <name type="scientific">Anisodus tanguticus</name>
    <dbReference type="NCBI Taxonomy" id="243964"/>
    <lineage>
        <taxon>Eukaryota</taxon>
        <taxon>Viridiplantae</taxon>
        <taxon>Streptophyta</taxon>
        <taxon>Embryophyta</taxon>
        <taxon>Tracheophyta</taxon>
        <taxon>Spermatophyta</taxon>
        <taxon>Magnoliopsida</taxon>
        <taxon>eudicotyledons</taxon>
        <taxon>Gunneridae</taxon>
        <taxon>Pentapetalae</taxon>
        <taxon>asterids</taxon>
        <taxon>lamiids</taxon>
        <taxon>Solanales</taxon>
        <taxon>Solanaceae</taxon>
        <taxon>Solanoideae</taxon>
        <taxon>Hyoscyameae</taxon>
        <taxon>Anisodus</taxon>
    </lineage>
</organism>
<evidence type="ECO:0000313" key="2">
    <source>
        <dbReference type="Proteomes" id="UP001291623"/>
    </source>
</evidence>
<name>A0AAE1V4Z8_9SOLA</name>
<dbReference type="EMBL" id="JAVYJV010000018">
    <property type="protein sequence ID" value="KAK4348070.1"/>
    <property type="molecule type" value="Genomic_DNA"/>
</dbReference>
<proteinExistence type="predicted"/>
<comment type="caution">
    <text evidence="1">The sequence shown here is derived from an EMBL/GenBank/DDBJ whole genome shotgun (WGS) entry which is preliminary data.</text>
</comment>
<evidence type="ECO:0000313" key="1">
    <source>
        <dbReference type="EMBL" id="KAK4348070.1"/>
    </source>
</evidence>
<gene>
    <name evidence="1" type="ORF">RND71_034409</name>
</gene>
<accession>A0AAE1V4Z8</accession>
<dbReference type="AlphaFoldDB" id="A0AAE1V4Z8"/>
<sequence length="59" mass="6602">MQAQLPHHFSGLASTDLSQAFSSLNLQEPDENWYMDSNATSHLTRSAGFSYGDTSYEMQ</sequence>
<keyword evidence="2" id="KW-1185">Reference proteome</keyword>